<proteinExistence type="predicted"/>
<reference evidence="1 2" key="1">
    <citation type="submission" date="2015-01" db="EMBL/GenBank/DDBJ databases">
        <title>Evolution of Trichinella species and genotypes.</title>
        <authorList>
            <person name="Korhonen P.K."/>
            <person name="Edoardo P."/>
            <person name="Giuseppe L.R."/>
            <person name="Gasser R.B."/>
        </authorList>
    </citation>
    <scope>NUCLEOTIDE SEQUENCE [LARGE SCALE GENOMIC DNA]</scope>
    <source>
        <strain evidence="1">ISS1980</strain>
    </source>
</reference>
<dbReference type="EMBL" id="JYDO01000002">
    <property type="protein sequence ID" value="KRZ80483.1"/>
    <property type="molecule type" value="Genomic_DNA"/>
</dbReference>
<evidence type="ECO:0000313" key="2">
    <source>
        <dbReference type="Proteomes" id="UP000054843"/>
    </source>
</evidence>
<keyword evidence="2" id="KW-1185">Reference proteome</keyword>
<dbReference type="Proteomes" id="UP000054843">
    <property type="component" value="Unassembled WGS sequence"/>
</dbReference>
<organism evidence="1 2">
    <name type="scientific">Trichinella papuae</name>
    <dbReference type="NCBI Taxonomy" id="268474"/>
    <lineage>
        <taxon>Eukaryota</taxon>
        <taxon>Metazoa</taxon>
        <taxon>Ecdysozoa</taxon>
        <taxon>Nematoda</taxon>
        <taxon>Enoplea</taxon>
        <taxon>Dorylaimia</taxon>
        <taxon>Trichinellida</taxon>
        <taxon>Trichinellidae</taxon>
        <taxon>Trichinella</taxon>
    </lineage>
</organism>
<name>A0A0V1N9I0_9BILA</name>
<evidence type="ECO:0000313" key="1">
    <source>
        <dbReference type="EMBL" id="KRZ80483.1"/>
    </source>
</evidence>
<protein>
    <submittedName>
        <fullName evidence="1">Uncharacterized protein</fullName>
    </submittedName>
</protein>
<sequence>MFSQSARLGSTLVSKVAISLQNTRAEMGGNFAFVLHPSNSLGRRMARHGFYRLPCKLAAWSSYKGTYYQGRLA</sequence>
<dbReference type="AlphaFoldDB" id="A0A0V1N9I0"/>
<comment type="caution">
    <text evidence="1">The sequence shown here is derived from an EMBL/GenBank/DDBJ whole genome shotgun (WGS) entry which is preliminary data.</text>
</comment>
<gene>
    <name evidence="1" type="ORF">T10_12875</name>
</gene>
<accession>A0A0V1N9I0</accession>